<dbReference type="Pfam" id="PF05971">
    <property type="entry name" value="Methyltransf_10"/>
    <property type="match status" value="1"/>
</dbReference>
<evidence type="ECO:0000256" key="1">
    <source>
        <dbReference type="ARBA" id="ARBA00022603"/>
    </source>
</evidence>
<dbReference type="InterPro" id="IPR029063">
    <property type="entry name" value="SAM-dependent_MTases_sf"/>
</dbReference>
<protein>
    <recommendedName>
        <fullName evidence="5">Methyltransferase small domain-containing protein</fullName>
    </recommendedName>
</protein>
<name>A0AAD7U6C5_9STRA</name>
<dbReference type="EMBL" id="JAQMWT010000590">
    <property type="protein sequence ID" value="KAJ8599066.1"/>
    <property type="molecule type" value="Genomic_DNA"/>
</dbReference>
<dbReference type="PANTHER" id="PTHR13393">
    <property type="entry name" value="SAM-DEPENDENT METHYLTRANSFERASE"/>
    <property type="match status" value="1"/>
</dbReference>
<dbReference type="GO" id="GO:0008168">
    <property type="term" value="F:methyltransferase activity"/>
    <property type="evidence" value="ECO:0007669"/>
    <property type="project" value="UniProtKB-KW"/>
</dbReference>
<dbReference type="PROSITE" id="PS00092">
    <property type="entry name" value="N6_MTASE"/>
    <property type="match status" value="1"/>
</dbReference>
<dbReference type="PANTHER" id="PTHR13393:SF0">
    <property type="entry name" value="RNA N6-ADENOSINE-METHYLTRANSFERASE METTL16"/>
    <property type="match status" value="1"/>
</dbReference>
<dbReference type="Gene3D" id="3.40.50.150">
    <property type="entry name" value="Vaccinia Virus protein VP39"/>
    <property type="match status" value="1"/>
</dbReference>
<evidence type="ECO:0008006" key="5">
    <source>
        <dbReference type="Google" id="ProtNLM"/>
    </source>
</evidence>
<reference evidence="3" key="1">
    <citation type="submission" date="2023-01" db="EMBL/GenBank/DDBJ databases">
        <title>Metagenome sequencing of chrysophaentin producing Chrysophaeum taylorii.</title>
        <authorList>
            <person name="Davison J."/>
            <person name="Bewley C."/>
        </authorList>
    </citation>
    <scope>NUCLEOTIDE SEQUENCE</scope>
    <source>
        <strain evidence="3">NIES-1699</strain>
    </source>
</reference>
<dbReference type="AlphaFoldDB" id="A0AAD7U6C5"/>
<dbReference type="Proteomes" id="UP001230188">
    <property type="component" value="Unassembled WGS sequence"/>
</dbReference>
<dbReference type="InterPro" id="IPR002052">
    <property type="entry name" value="DNA_methylase_N6_adenine_CS"/>
</dbReference>
<comment type="caution">
    <text evidence="3">The sequence shown here is derived from an EMBL/GenBank/DDBJ whole genome shotgun (WGS) entry which is preliminary data.</text>
</comment>
<keyword evidence="2" id="KW-0808">Transferase</keyword>
<keyword evidence="4" id="KW-1185">Reference proteome</keyword>
<proteinExistence type="predicted"/>
<evidence type="ECO:0000256" key="2">
    <source>
        <dbReference type="ARBA" id="ARBA00022679"/>
    </source>
</evidence>
<sequence>MPATRLVPCIPNRLAYLCWLREIVGPGPKRVLDVGTGCSAIYAILGHACFGWSFVATDVDDEALEWARRNARGLPIEVRRCDGVPPGEEHFDLVLSNPPFFENEESDDRRGESCAACESRTIGSEVEFVKRLVDPDAREWRSAMLGVKAHLKPVLAALKNFDRATTTLVVGNVARWGVAWRRRTLKRSFQCVAKEEDDIGRRVGVFFEERHFVKVSGGGLPLIFRGPPGLVEVGIEEAVVTFATHPASGAGAAAFAALADAAPGEAA</sequence>
<keyword evidence="1" id="KW-0489">Methyltransferase</keyword>
<gene>
    <name evidence="3" type="ORF">CTAYLR_007614</name>
</gene>
<evidence type="ECO:0000313" key="4">
    <source>
        <dbReference type="Proteomes" id="UP001230188"/>
    </source>
</evidence>
<dbReference type="CDD" id="cd02440">
    <property type="entry name" value="AdoMet_MTases"/>
    <property type="match status" value="1"/>
</dbReference>
<dbReference type="SUPFAM" id="SSF53335">
    <property type="entry name" value="S-adenosyl-L-methionine-dependent methyltransferases"/>
    <property type="match status" value="1"/>
</dbReference>
<dbReference type="InterPro" id="IPR010286">
    <property type="entry name" value="METTL16/RlmF"/>
</dbReference>
<evidence type="ECO:0000313" key="3">
    <source>
        <dbReference type="EMBL" id="KAJ8599066.1"/>
    </source>
</evidence>
<dbReference type="GO" id="GO:0003676">
    <property type="term" value="F:nucleic acid binding"/>
    <property type="evidence" value="ECO:0007669"/>
    <property type="project" value="InterPro"/>
</dbReference>
<accession>A0AAD7U6C5</accession>
<organism evidence="3 4">
    <name type="scientific">Chrysophaeum taylorii</name>
    <dbReference type="NCBI Taxonomy" id="2483200"/>
    <lineage>
        <taxon>Eukaryota</taxon>
        <taxon>Sar</taxon>
        <taxon>Stramenopiles</taxon>
        <taxon>Ochrophyta</taxon>
        <taxon>Pelagophyceae</taxon>
        <taxon>Pelagomonadales</taxon>
        <taxon>Pelagomonadaceae</taxon>
        <taxon>Chrysophaeum</taxon>
    </lineage>
</organism>
<dbReference type="GO" id="GO:0070475">
    <property type="term" value="P:rRNA base methylation"/>
    <property type="evidence" value="ECO:0007669"/>
    <property type="project" value="TreeGrafter"/>
</dbReference>